<dbReference type="EMBL" id="JAEOXF010000004">
    <property type="protein sequence ID" value="MBK4725303.1"/>
    <property type="molecule type" value="Genomic_DNA"/>
</dbReference>
<comment type="caution">
    <text evidence="1">The sequence shown here is derived from an EMBL/GenBank/DDBJ whole genome shotgun (WGS) entry which is preliminary data.</text>
</comment>
<organism evidence="1 2">
    <name type="scientific">Enterobacter agglomerans</name>
    <name type="common">Erwinia herbicola</name>
    <name type="synonym">Pantoea agglomerans</name>
    <dbReference type="NCBI Taxonomy" id="549"/>
    <lineage>
        <taxon>Bacteria</taxon>
        <taxon>Pseudomonadati</taxon>
        <taxon>Pseudomonadota</taxon>
        <taxon>Gammaproteobacteria</taxon>
        <taxon>Enterobacterales</taxon>
        <taxon>Erwiniaceae</taxon>
        <taxon>Pantoea</taxon>
        <taxon>Pantoea agglomerans group</taxon>
    </lineage>
</organism>
<reference evidence="1" key="1">
    <citation type="submission" date="2021-01" db="EMBL/GenBank/DDBJ databases">
        <title>Draft genome of Pantoea agglomerans Eh 335.</title>
        <authorList>
            <person name="Emsley S.A."/>
            <person name="Oline D.K."/>
            <person name="Saw J.H."/>
            <person name="Ushijima B."/>
            <person name="Videau P."/>
            <person name="Koyack M.J."/>
        </authorList>
    </citation>
    <scope>NUCLEOTIDE SEQUENCE</scope>
    <source>
        <strain evidence="1">Eh 335</strain>
    </source>
</reference>
<evidence type="ECO:0000313" key="1">
    <source>
        <dbReference type="EMBL" id="MBK4725303.1"/>
    </source>
</evidence>
<keyword evidence="2" id="KW-1185">Reference proteome</keyword>
<dbReference type="Proteomes" id="UP000633731">
    <property type="component" value="Unassembled WGS sequence"/>
</dbReference>
<accession>A0ACC5RL31</accession>
<protein>
    <submittedName>
        <fullName evidence="1">Uncharacterized protein</fullName>
    </submittedName>
</protein>
<proteinExistence type="predicted"/>
<evidence type="ECO:0000313" key="2">
    <source>
        <dbReference type="Proteomes" id="UP000633731"/>
    </source>
</evidence>
<sequence>MEEKNLIDVIHAVKPTAALFTTYTLSLSFFEAMILPVLKQHGCEHIIILVDAREAARSLEEAHIRYAGSLYWLVPVIAPGGGVFHPKLTYLNGDAQDVLTVGSGNLTFSGQSAQLETLDVVSSLSAPALFHQFSDFSQALAESLQKTSSRAAVILQSYAIRARKMAANNSDQKSAVMQLIHTLHQPASQQIATLWPQDMGRPQRLTVLSPFHTPGLGPVTRLADTLGIANIAIGLDPVSLEAPFKATCQFDTVVPQTAHPRRLHGKVIEIFGASCCVTISGSINATRQSFETQKNVEVSLARIQDVPCFEWAYQEPQNYEVIQTAFEPADDMLLFVHAERLGTALSGQVGSAQHGSNMASVYLLRQDHEILSEPLPVMLSAEGKFSCTLPSQYDYEGAVTLRLVFGERTAVCWINDINELSLSMQQRDERRSIHKIISGNFNENDIRALLGILHRFALPPGEAVRPEGQPIDDRSRDQEGDFSYSQWVASERTPREMPMSSLRHASILALVKWLTGSGRAQVSNRMERDYFDFVEENAADSHIIIRQHQETLLALLQKLLDYIPSFIENYPQSDSAAFLVMVSAASALRVAVREGEAATYWLDKFSRLPYSDAVRNELKPMALGMALTALNKIDRSNQNDTTASRLKVSLLRFDLTATQCDAAAQQHALRHVLFTCDTVRDNAATLSERIWQSVSLEEQLLTLAISVRNGCYDESVIFPGIVSSLRHTLPLKPQAIISSALWSQGSKGCPHCYYPLLSATRIQLQNRHAVRCDSDICHKVIFFIEQEDILARMREVLTNV</sequence>
<gene>
    <name evidence="1" type="ORF">JJL49_08710</name>
</gene>
<name>A0ACC5RL31_ENTAG</name>